<accession>M3B495</accession>
<dbReference type="EMBL" id="AORZ01000020">
    <property type="protein sequence ID" value="EMF00813.1"/>
    <property type="molecule type" value="Genomic_DNA"/>
</dbReference>
<dbReference type="eggNOG" id="ENOG502ZBTI">
    <property type="taxonomic scope" value="Bacteria"/>
</dbReference>
<dbReference type="AlphaFoldDB" id="M3B495"/>
<reference evidence="1 2" key="1">
    <citation type="journal article" date="2013" name="Genome Announc.">
        <title>Whole-Genome Shotgun Assembly and Analysis of the Genome of Streptomyces mobaraensis DSM 40847, a Strain for Industrial Production of Microbial Transglutaminase.</title>
        <authorList>
            <person name="Yang H."/>
            <person name="He T."/>
            <person name="Wu W."/>
            <person name="Zhu W."/>
            <person name="Lu B."/>
            <person name="Sun W."/>
        </authorList>
    </citation>
    <scope>NUCLEOTIDE SEQUENCE [LARGE SCALE GENOMIC DNA]</scope>
    <source>
        <strain evidence="1 2">DSM 40847</strain>
    </source>
</reference>
<dbReference type="PATRIC" id="fig|1223523.3.peg.1927"/>
<name>M3B495_STRM1</name>
<dbReference type="STRING" id="1223523.H340_09395"/>
<protein>
    <submittedName>
        <fullName evidence="1">Uncharacterized protein</fullName>
    </submittedName>
</protein>
<gene>
    <name evidence="1" type="ORF">H340_09395</name>
</gene>
<dbReference type="RefSeq" id="WP_004942307.1">
    <property type="nucleotide sequence ID" value="NZ_AORZ01000020.1"/>
</dbReference>
<sequence length="391" mass="40360">MRPPADAPRPAEPADPAVLGALLARHGWRRRGGTAGRYGRWTPPPPNGTGGPSLLVPEDPALPDTADLLAEARTALERSTDPTARHILLALTTPGDEIRCVRRTPAPDADWAAQDRLRAGVRALLTAGALAARATAGHHGARHRGTAEAALGGLLLGPGGSARELTVLAPLGPGATYGRPAVAVLLTALYAARDATDYQRATGRTDAFTAAVRAGVCRELTEALVGLVAGAEGIRVHLAWAPAAGPPPGHAAHPEPVEFSPGDLPALRAASARYLCDEPAVPVRLTGTVAHLWRESPGGGGSVRLRVLAGADVGEVRAELGETDYRAAGHAHLAGRPVRLDGRLESGGGFRRLADAGGVLPLPVDDAERERLLKALHTDPDGFGDRDGDGV</sequence>
<evidence type="ECO:0000313" key="1">
    <source>
        <dbReference type="EMBL" id="EMF00813.1"/>
    </source>
</evidence>
<dbReference type="Proteomes" id="UP000011740">
    <property type="component" value="Unassembled WGS sequence"/>
</dbReference>
<organism evidence="1 2">
    <name type="scientific">Streptomyces mobaraensis (strain ATCC 29032 / DSM 40847 / JCM 4168 / NBRC 13819 / NCIMB 11159 / IPCR 16-22)</name>
    <dbReference type="NCBI Taxonomy" id="1223523"/>
    <lineage>
        <taxon>Bacteria</taxon>
        <taxon>Bacillati</taxon>
        <taxon>Actinomycetota</taxon>
        <taxon>Actinomycetes</taxon>
        <taxon>Kitasatosporales</taxon>
        <taxon>Streptomycetaceae</taxon>
        <taxon>Streptomyces</taxon>
    </lineage>
</organism>
<comment type="caution">
    <text evidence="1">The sequence shown here is derived from an EMBL/GenBank/DDBJ whole genome shotgun (WGS) entry which is preliminary data.</text>
</comment>
<evidence type="ECO:0000313" key="2">
    <source>
        <dbReference type="Proteomes" id="UP000011740"/>
    </source>
</evidence>
<proteinExistence type="predicted"/>